<accession>A0A822MVG2</accession>
<dbReference type="Proteomes" id="UP000049495">
    <property type="component" value="Unassembled WGS sequence"/>
</dbReference>
<sequence>MLHVTKAEIPIGLFVVEFRIIDKCLRGLIARDKLFMLNLLHHEGVEAEYILSVKELSIKFAFPENMIKASITSLVKQGVLHKHRIDSRQYCYRFSMYSVVMKNHLRFASFQPDRGEVDALSLYCLYSVVDKGSGVNKSWIDAVDCLSYAGRLILFWLISKSPLGCIVTPGTKELAKFSGVGVDGVRNQLERLISLGVITKLSSGFTGKYLYGVVSSSYGLLFLDEGRKLVSHSDLLLESYESNYDYDVLVSSIIMQSKGECCDEVKRALIDIHSDLLRPAIAKHLLFNLSIHCIQHPDANFHLEALCPLSKAYQGILDNELNVDELETIKVGLSEVMKGLKFAFDASLTFSDNW</sequence>
<proteinExistence type="predicted"/>
<evidence type="ECO:0000313" key="2">
    <source>
        <dbReference type="Proteomes" id="UP000049495"/>
    </source>
</evidence>
<protein>
    <submittedName>
        <fullName evidence="1">Uncharacterized protein</fullName>
    </submittedName>
</protein>
<evidence type="ECO:0000313" key="1">
    <source>
        <dbReference type="EMBL" id="CDT03999.1"/>
    </source>
</evidence>
<organism evidence="1 2">
    <name type="scientific">Vibrio crassostreae</name>
    <dbReference type="NCBI Taxonomy" id="246167"/>
    <lineage>
        <taxon>Bacteria</taxon>
        <taxon>Pseudomonadati</taxon>
        <taxon>Pseudomonadota</taxon>
        <taxon>Gammaproteobacteria</taxon>
        <taxon>Vibrionales</taxon>
        <taxon>Vibrionaceae</taxon>
        <taxon>Vibrio</taxon>
    </lineage>
</organism>
<dbReference type="RefSeq" id="WP_055318671.1">
    <property type="nucleotide sequence ID" value="NZ_CAWQCV010000149.1"/>
</dbReference>
<reference evidence="2" key="1">
    <citation type="submission" date="2014-06" db="EMBL/GenBank/DDBJ databases">
        <authorList>
            <person name="Le Roux Frederique"/>
        </authorList>
    </citation>
    <scope>NUCLEOTIDE SEQUENCE [LARGE SCALE GENOMIC DNA]</scope>
    <source>
        <strain evidence="2">J5-5</strain>
    </source>
</reference>
<dbReference type="EMBL" id="CCJV01000043">
    <property type="protein sequence ID" value="CDT03999.1"/>
    <property type="molecule type" value="Genomic_DNA"/>
</dbReference>
<gene>
    <name evidence="1" type="ORF">VCR5J5_1370250</name>
</gene>
<name>A0A822MVG2_9VIBR</name>
<comment type="caution">
    <text evidence="1">The sequence shown here is derived from an EMBL/GenBank/DDBJ whole genome shotgun (WGS) entry which is preliminary data.</text>
</comment>
<dbReference type="AlphaFoldDB" id="A0A822MVG2"/>